<evidence type="ECO:0000256" key="2">
    <source>
        <dbReference type="ARBA" id="ARBA00023015"/>
    </source>
</evidence>
<dbReference type="InterPro" id="IPR036390">
    <property type="entry name" value="WH_DNA-bd_sf"/>
</dbReference>
<dbReference type="SUPFAM" id="SSF46785">
    <property type="entry name" value="Winged helix' DNA-binding domain"/>
    <property type="match status" value="1"/>
</dbReference>
<evidence type="ECO:0000313" key="7">
    <source>
        <dbReference type="Proteomes" id="UP000244066"/>
    </source>
</evidence>
<sequence length="179" mass="20379">MPKYYLIFALQHLPYNFISNGIRTNSVEKKERLLREALYIKTTPKEHVEMYLKAIKLLNEAGEDPVRVVSLAKKLRVAPPSVVQMLSKLEHEGYVLYTRRSGVKLTGLGESIATRILRNARLLEVLMEKHLGIVADERVVCGVEHHMTEELAEALCKFLNHPRKCPHGIDIPPGRCCRA</sequence>
<evidence type="ECO:0000259" key="5">
    <source>
        <dbReference type="PROSITE" id="PS50944"/>
    </source>
</evidence>
<keyword evidence="4" id="KW-0804">Transcription</keyword>
<dbReference type="GO" id="GO:0003700">
    <property type="term" value="F:DNA-binding transcription factor activity"/>
    <property type="evidence" value="ECO:0007669"/>
    <property type="project" value="InterPro"/>
</dbReference>
<dbReference type="EMBL" id="NDWU01000007">
    <property type="protein sequence ID" value="PUA32714.1"/>
    <property type="molecule type" value="Genomic_DNA"/>
</dbReference>
<dbReference type="PANTHER" id="PTHR33238:SF7">
    <property type="entry name" value="IRON-DEPENDENT TRANSCRIPTIONAL REGULATOR"/>
    <property type="match status" value="1"/>
</dbReference>
<dbReference type="GO" id="GO:0003677">
    <property type="term" value="F:DNA binding"/>
    <property type="evidence" value="ECO:0007669"/>
    <property type="project" value="UniProtKB-KW"/>
</dbReference>
<reference evidence="6 7" key="1">
    <citation type="submission" date="2017-04" db="EMBL/GenBank/DDBJ databases">
        <title>Draft Aigarchaeota genome from a New Zealand hot spring.</title>
        <authorList>
            <person name="Reysenbach A.-L."/>
            <person name="Donaho J.A."/>
            <person name="Gerhart J."/>
            <person name="Kelley J.F."/>
            <person name="Kouba K."/>
            <person name="Podar M."/>
            <person name="Stott M."/>
        </authorList>
    </citation>
    <scope>NUCLEOTIDE SEQUENCE [LARGE SCALE GENOMIC DNA]</scope>
    <source>
        <strain evidence="6">NZ13_MG1</strain>
    </source>
</reference>
<feature type="domain" description="HTH dtxR-type" evidence="5">
    <location>
        <begin position="49"/>
        <end position="106"/>
    </location>
</feature>
<evidence type="ECO:0000256" key="1">
    <source>
        <dbReference type="ARBA" id="ARBA00007871"/>
    </source>
</evidence>
<dbReference type="SMART" id="SM00529">
    <property type="entry name" value="HTH_DTXR"/>
    <property type="match status" value="1"/>
</dbReference>
<dbReference type="PROSITE" id="PS50944">
    <property type="entry name" value="HTH_DTXR"/>
    <property type="match status" value="1"/>
</dbReference>
<comment type="caution">
    <text evidence="6">The sequence shown here is derived from an EMBL/GenBank/DDBJ whole genome shotgun (WGS) entry which is preliminary data.</text>
</comment>
<evidence type="ECO:0000256" key="4">
    <source>
        <dbReference type="ARBA" id="ARBA00023163"/>
    </source>
</evidence>
<dbReference type="Pfam" id="PF01325">
    <property type="entry name" value="Fe_dep_repress"/>
    <property type="match status" value="1"/>
</dbReference>
<gene>
    <name evidence="6" type="ORF">B9J98_03840</name>
</gene>
<dbReference type="GO" id="GO:0046983">
    <property type="term" value="F:protein dimerization activity"/>
    <property type="evidence" value="ECO:0007669"/>
    <property type="project" value="InterPro"/>
</dbReference>
<evidence type="ECO:0000256" key="3">
    <source>
        <dbReference type="ARBA" id="ARBA00023125"/>
    </source>
</evidence>
<dbReference type="InterPro" id="IPR036388">
    <property type="entry name" value="WH-like_DNA-bd_sf"/>
</dbReference>
<keyword evidence="2" id="KW-0805">Transcription regulation</keyword>
<dbReference type="InterPro" id="IPR022689">
    <property type="entry name" value="Iron_dep_repressor"/>
</dbReference>
<comment type="similarity">
    <text evidence="1">Belongs to the DtxR/MntR family.</text>
</comment>
<dbReference type="Gene3D" id="1.10.10.10">
    <property type="entry name" value="Winged helix-like DNA-binding domain superfamily/Winged helix DNA-binding domain"/>
    <property type="match status" value="1"/>
</dbReference>
<dbReference type="InterPro" id="IPR022687">
    <property type="entry name" value="HTH_DTXR"/>
</dbReference>
<dbReference type="InterPro" id="IPR050536">
    <property type="entry name" value="DtxR_MntR_Metal-Reg"/>
</dbReference>
<dbReference type="Proteomes" id="UP000244066">
    <property type="component" value="Unassembled WGS sequence"/>
</dbReference>
<proteinExistence type="inferred from homology"/>
<accession>A0A2R7Y5C0</accession>
<dbReference type="InterPro" id="IPR001367">
    <property type="entry name" value="Fe_dep_repressor"/>
</dbReference>
<dbReference type="Pfam" id="PF02742">
    <property type="entry name" value="Fe_dep_repr_C"/>
    <property type="match status" value="1"/>
</dbReference>
<dbReference type="GO" id="GO:0046914">
    <property type="term" value="F:transition metal ion binding"/>
    <property type="evidence" value="ECO:0007669"/>
    <property type="project" value="InterPro"/>
</dbReference>
<protein>
    <recommendedName>
        <fullName evidence="5">HTH dtxR-type domain-containing protein</fullName>
    </recommendedName>
</protein>
<evidence type="ECO:0000313" key="6">
    <source>
        <dbReference type="EMBL" id="PUA32714.1"/>
    </source>
</evidence>
<dbReference type="AlphaFoldDB" id="A0A2R7Y5C0"/>
<keyword evidence="3" id="KW-0238">DNA-binding</keyword>
<dbReference type="PANTHER" id="PTHR33238">
    <property type="entry name" value="IRON (METAL) DEPENDENT REPRESSOR, DTXR FAMILY"/>
    <property type="match status" value="1"/>
</dbReference>
<name>A0A2R7Y5C0_9ARCH</name>
<organism evidence="6 7">
    <name type="scientific">Candidatus Terraquivivens tikiterensis</name>
    <dbReference type="NCBI Taxonomy" id="1980982"/>
    <lineage>
        <taxon>Archaea</taxon>
        <taxon>Nitrososphaerota</taxon>
        <taxon>Candidatus Wolframiiraptoraceae</taxon>
        <taxon>Candidatus Terraquivivens</taxon>
    </lineage>
</organism>